<evidence type="ECO:0000313" key="2">
    <source>
        <dbReference type="EMBL" id="CAE1289316.1"/>
    </source>
</evidence>
<evidence type="ECO:0000256" key="1">
    <source>
        <dbReference type="SAM" id="Phobius"/>
    </source>
</evidence>
<keyword evidence="3" id="KW-1185">Reference proteome</keyword>
<protein>
    <submittedName>
        <fullName evidence="2">Uncharacterized protein</fullName>
    </submittedName>
</protein>
<sequence>MHLSTKGDNSLFSCILDSATEALCSQLGSHSLPYIYIQDFLRRISSLGDDLRGVQADCVWTIFTFLAFEWLVCFSASGNVLSQRAAWNINVGVTFRPLASPIKLLFFFFFTCVSPFWRLIFSTADWLLLTNRVISCMCYLTGFLLFQLLRSDQKFEFSVIVTLLILDVCAVCVYPYLLEVSLFLTLFLSQLLRFNSLSLKSL</sequence>
<keyword evidence="1" id="KW-0472">Membrane</keyword>
<feature type="transmembrane region" description="Helical" evidence="1">
    <location>
        <begin position="157"/>
        <end position="177"/>
    </location>
</feature>
<feature type="transmembrane region" description="Helical" evidence="1">
    <location>
        <begin position="126"/>
        <end position="145"/>
    </location>
</feature>
<accession>A0A812D7Y9</accession>
<comment type="caution">
    <text evidence="2">The sequence shown here is derived from an EMBL/GenBank/DDBJ whole genome shotgun (WGS) entry which is preliminary data.</text>
</comment>
<name>A0A812D7Y9_ACAPH</name>
<proteinExistence type="predicted"/>
<dbReference type="Proteomes" id="UP000597762">
    <property type="component" value="Unassembled WGS sequence"/>
</dbReference>
<keyword evidence="1" id="KW-0812">Transmembrane</keyword>
<dbReference type="AlphaFoldDB" id="A0A812D7Y9"/>
<keyword evidence="1" id="KW-1133">Transmembrane helix</keyword>
<reference evidence="2" key="1">
    <citation type="submission" date="2021-01" db="EMBL/GenBank/DDBJ databases">
        <authorList>
            <person name="Li R."/>
            <person name="Bekaert M."/>
        </authorList>
    </citation>
    <scope>NUCLEOTIDE SEQUENCE</scope>
    <source>
        <strain evidence="2">Farmed</strain>
    </source>
</reference>
<evidence type="ECO:0000313" key="3">
    <source>
        <dbReference type="Proteomes" id="UP000597762"/>
    </source>
</evidence>
<dbReference type="EMBL" id="CAHIKZ030002589">
    <property type="protein sequence ID" value="CAE1289316.1"/>
    <property type="molecule type" value="Genomic_DNA"/>
</dbReference>
<organism evidence="2 3">
    <name type="scientific">Acanthosepion pharaonis</name>
    <name type="common">Pharaoh cuttlefish</name>
    <name type="synonym">Sepia pharaonis</name>
    <dbReference type="NCBI Taxonomy" id="158019"/>
    <lineage>
        <taxon>Eukaryota</taxon>
        <taxon>Metazoa</taxon>
        <taxon>Spiralia</taxon>
        <taxon>Lophotrochozoa</taxon>
        <taxon>Mollusca</taxon>
        <taxon>Cephalopoda</taxon>
        <taxon>Coleoidea</taxon>
        <taxon>Decapodiformes</taxon>
        <taxon>Sepiida</taxon>
        <taxon>Sepiina</taxon>
        <taxon>Sepiidae</taxon>
        <taxon>Acanthosepion</taxon>
    </lineage>
</organism>
<gene>
    <name evidence="2" type="ORF">SPHA_47603</name>
</gene>
<feature type="transmembrane region" description="Helical" evidence="1">
    <location>
        <begin position="102"/>
        <end position="120"/>
    </location>
</feature>
<feature type="transmembrane region" description="Helical" evidence="1">
    <location>
        <begin position="59"/>
        <end position="81"/>
    </location>
</feature>